<evidence type="ECO:0000313" key="2">
    <source>
        <dbReference type="Proteomes" id="UP000589085"/>
    </source>
</evidence>
<protein>
    <submittedName>
        <fullName evidence="1">Uncharacterized protein</fullName>
    </submittedName>
</protein>
<name>A0A7W4IBC4_9PROT</name>
<dbReference type="Pfam" id="PF23148">
    <property type="entry name" value="Gp77"/>
    <property type="match status" value="1"/>
</dbReference>
<reference evidence="1 2" key="1">
    <citation type="submission" date="2020-04" db="EMBL/GenBank/DDBJ databases">
        <title>Description of novel Gluconacetobacter.</title>
        <authorList>
            <person name="Sombolestani A."/>
        </authorList>
    </citation>
    <scope>NUCLEOTIDE SEQUENCE [LARGE SCALE GENOMIC DNA]</scope>
    <source>
        <strain evidence="1 2">LMG 19747</strain>
    </source>
</reference>
<dbReference type="InterPro" id="IPR056928">
    <property type="entry name" value="Gp77-like"/>
</dbReference>
<organism evidence="1 2">
    <name type="scientific">Gluconacetobacter sacchari</name>
    <dbReference type="NCBI Taxonomy" id="92759"/>
    <lineage>
        <taxon>Bacteria</taxon>
        <taxon>Pseudomonadati</taxon>
        <taxon>Pseudomonadota</taxon>
        <taxon>Alphaproteobacteria</taxon>
        <taxon>Acetobacterales</taxon>
        <taxon>Acetobacteraceae</taxon>
        <taxon>Gluconacetobacter</taxon>
    </lineage>
</organism>
<gene>
    <name evidence="1" type="ORF">HLH48_06055</name>
</gene>
<dbReference type="AlphaFoldDB" id="A0A7W4IBC4"/>
<sequence>MKNSADFLDYSVDPSGWLKDADDTLAAAAISWPTPASAADVNVAAMTIINGVVMVLISGGQTGGASRLTITLTTGLGRVVDIPVILPISQDQTPAQVPDWPVLDNGAGLAPGALILSDRSVLVDASGNQIVM</sequence>
<accession>A0A7W4IBC4</accession>
<dbReference type="EMBL" id="JABEQJ010000005">
    <property type="protein sequence ID" value="MBB2159741.1"/>
    <property type="molecule type" value="Genomic_DNA"/>
</dbReference>
<dbReference type="RefSeq" id="WP_182996589.1">
    <property type="nucleotide sequence ID" value="NZ_JABEQJ010000005.1"/>
</dbReference>
<evidence type="ECO:0000313" key="1">
    <source>
        <dbReference type="EMBL" id="MBB2159741.1"/>
    </source>
</evidence>
<comment type="caution">
    <text evidence="1">The sequence shown here is derived from an EMBL/GenBank/DDBJ whole genome shotgun (WGS) entry which is preliminary data.</text>
</comment>
<dbReference type="Proteomes" id="UP000589085">
    <property type="component" value="Unassembled WGS sequence"/>
</dbReference>
<proteinExistence type="predicted"/>